<keyword evidence="1" id="KW-0808">Transferase</keyword>
<accession>A0ABR4JZM1</accession>
<reference evidence="2 3" key="1">
    <citation type="submission" date="2024-07" db="EMBL/GenBank/DDBJ databases">
        <title>Section-level genome sequencing and comparative genomics of Aspergillus sections Usti and Cavernicolus.</title>
        <authorList>
            <consortium name="Lawrence Berkeley National Laboratory"/>
            <person name="Nybo J.L."/>
            <person name="Vesth T.C."/>
            <person name="Theobald S."/>
            <person name="Frisvad J.C."/>
            <person name="Larsen T.O."/>
            <person name="Kjaerboelling I."/>
            <person name="Rothschild-Mancinelli K."/>
            <person name="Lyhne E.K."/>
            <person name="Kogle M.E."/>
            <person name="Barry K."/>
            <person name="Clum A."/>
            <person name="Na H."/>
            <person name="Ledsgaard L."/>
            <person name="Lin J."/>
            <person name="Lipzen A."/>
            <person name="Kuo A."/>
            <person name="Riley R."/>
            <person name="Mondo S."/>
            <person name="Labutti K."/>
            <person name="Haridas S."/>
            <person name="Pangalinan J."/>
            <person name="Salamov A.A."/>
            <person name="Simmons B.A."/>
            <person name="Magnuson J.K."/>
            <person name="Chen J."/>
            <person name="Drula E."/>
            <person name="Henrissat B."/>
            <person name="Wiebenga A."/>
            <person name="Lubbers R.J."/>
            <person name="Gomes A.C."/>
            <person name="Makela M.R."/>
            <person name="Stajich J."/>
            <person name="Grigoriev I.V."/>
            <person name="Mortensen U.H."/>
            <person name="De Vries R.P."/>
            <person name="Baker S.E."/>
            <person name="Andersen M.R."/>
        </authorList>
    </citation>
    <scope>NUCLEOTIDE SEQUENCE [LARGE SCALE GENOMIC DNA]</scope>
    <source>
        <strain evidence="2 3">CBS 123904</strain>
    </source>
</reference>
<protein>
    <recommendedName>
        <fullName evidence="4">Transferase family-domain-containing protein</fullName>
    </recommendedName>
</protein>
<dbReference type="InterPro" id="IPR023213">
    <property type="entry name" value="CAT-like_dom_sf"/>
</dbReference>
<evidence type="ECO:0000313" key="3">
    <source>
        <dbReference type="Proteomes" id="UP001610446"/>
    </source>
</evidence>
<evidence type="ECO:0000313" key="2">
    <source>
        <dbReference type="EMBL" id="KAL2845520.1"/>
    </source>
</evidence>
<gene>
    <name evidence="2" type="ORF">BJY01DRAFT_263637</name>
</gene>
<evidence type="ECO:0008006" key="4">
    <source>
        <dbReference type="Google" id="ProtNLM"/>
    </source>
</evidence>
<name>A0ABR4JZM1_9EURO</name>
<keyword evidence="3" id="KW-1185">Reference proteome</keyword>
<sequence length="465" mass="51528">MALNFEPIGLTPLDHIPAKIYIPYMLFFNSTQPKPAIQTLQNGLAKLVSELPWLAGDVIAHTEPETRGFIHPPKVSLNEVEMLSVKYFDRDEDFRTHAVSEYLPVPVFVPATKQRPVIRLQANIFPTKIIVVFSWMHLVFDGSGAGTVLHALTECCRAAADESDDIPLTKTIAATALAQRKEVSTWASKAETRLSHDLELGPPAFDSNISIEQWGAMESAMGAATSTRRLTFSPEKVANLKAICTKLLPQLPETSISSFLSSNDIIAAALGIALDRVMHEEPADPENPRWTFTATDLRHRVTPPLPDTYLGNMIFAAWNRIDCGVKRDIRNQDNEADLLHVAQLALQTRARITLHMNEVTAYSCSAQVVESGDWYETEGKPPNVVLTSWRHLRCYALDFGPGLGFIEDFEPGFSLIPGACIVLPQRTRELEPTTVAPWEVSVTTMAGQYGTLVEDRLLSQILADE</sequence>
<comment type="caution">
    <text evidence="2">The sequence shown here is derived from an EMBL/GenBank/DDBJ whole genome shotgun (WGS) entry which is preliminary data.</text>
</comment>
<dbReference type="PANTHER" id="PTHR31642">
    <property type="entry name" value="TRICHOTHECENE 3-O-ACETYLTRANSFERASE"/>
    <property type="match status" value="1"/>
</dbReference>
<proteinExistence type="predicted"/>
<dbReference type="Pfam" id="PF02458">
    <property type="entry name" value="Transferase"/>
    <property type="match status" value="1"/>
</dbReference>
<dbReference type="Proteomes" id="UP001610446">
    <property type="component" value="Unassembled WGS sequence"/>
</dbReference>
<evidence type="ECO:0000256" key="1">
    <source>
        <dbReference type="ARBA" id="ARBA00022679"/>
    </source>
</evidence>
<dbReference type="Gene3D" id="3.30.559.10">
    <property type="entry name" value="Chloramphenicol acetyltransferase-like domain"/>
    <property type="match status" value="2"/>
</dbReference>
<dbReference type="EMBL" id="JBFXLU010000071">
    <property type="protein sequence ID" value="KAL2845520.1"/>
    <property type="molecule type" value="Genomic_DNA"/>
</dbReference>
<organism evidence="2 3">
    <name type="scientific">Aspergillus pseudoustus</name>
    <dbReference type="NCBI Taxonomy" id="1810923"/>
    <lineage>
        <taxon>Eukaryota</taxon>
        <taxon>Fungi</taxon>
        <taxon>Dikarya</taxon>
        <taxon>Ascomycota</taxon>
        <taxon>Pezizomycotina</taxon>
        <taxon>Eurotiomycetes</taxon>
        <taxon>Eurotiomycetidae</taxon>
        <taxon>Eurotiales</taxon>
        <taxon>Aspergillaceae</taxon>
        <taxon>Aspergillus</taxon>
        <taxon>Aspergillus subgen. Nidulantes</taxon>
    </lineage>
</organism>
<dbReference type="InterPro" id="IPR050317">
    <property type="entry name" value="Plant_Fungal_Acyltransferase"/>
</dbReference>
<dbReference type="PANTHER" id="PTHR31642:SF310">
    <property type="entry name" value="FATTY ALCOHOL:CAFFEOYL-COA ACYLTRANSFERASE"/>
    <property type="match status" value="1"/>
</dbReference>